<organism evidence="1 2">
    <name type="scientific">Pseudomonas weihenstephanensis</name>
    <dbReference type="NCBI Taxonomy" id="1608994"/>
    <lineage>
        <taxon>Bacteria</taxon>
        <taxon>Pseudomonadati</taxon>
        <taxon>Pseudomonadota</taxon>
        <taxon>Gammaproteobacteria</taxon>
        <taxon>Pseudomonadales</taxon>
        <taxon>Pseudomonadaceae</taxon>
        <taxon>Pseudomonas</taxon>
    </lineage>
</organism>
<name>A0A0J6IFG8_9PSED</name>
<evidence type="ECO:0000313" key="2">
    <source>
        <dbReference type="Proteomes" id="UP000036325"/>
    </source>
</evidence>
<dbReference type="Proteomes" id="UP000036325">
    <property type="component" value="Unassembled WGS sequence"/>
</dbReference>
<comment type="caution">
    <text evidence="1">The sequence shown here is derived from an EMBL/GenBank/DDBJ whole genome shotgun (WGS) entry which is preliminary data.</text>
</comment>
<dbReference type="PATRIC" id="fig|1608994.3.peg.3653"/>
<accession>A0A0J6IFG8</accession>
<gene>
    <name evidence="1" type="ORF">TU86_14920</name>
</gene>
<dbReference type="RefSeq" id="WP_048365071.1">
    <property type="nucleotide sequence ID" value="NZ_JYLF01000005.1"/>
</dbReference>
<dbReference type="EMBL" id="JYLF01000005">
    <property type="protein sequence ID" value="KMN13345.1"/>
    <property type="molecule type" value="Genomic_DNA"/>
</dbReference>
<reference evidence="1 2" key="1">
    <citation type="submission" date="2015-02" db="EMBL/GenBank/DDBJ databases">
        <title>Pseudomonas helleri sp. nov. and Pseudomonas weihenstephanensis sp. nov., isolated from raw cows milk.</title>
        <authorList>
            <person name="von Neubeck M."/>
            <person name="Huptas C."/>
            <person name="Wenning M."/>
            <person name="Scherer S."/>
        </authorList>
    </citation>
    <scope>NUCLEOTIDE SEQUENCE [LARGE SCALE GENOMIC DNA]</scope>
    <source>
        <strain evidence="1 2">DSM 29166</strain>
    </source>
</reference>
<evidence type="ECO:0000313" key="1">
    <source>
        <dbReference type="EMBL" id="KMN13345.1"/>
    </source>
</evidence>
<proteinExistence type="predicted"/>
<protein>
    <submittedName>
        <fullName evidence="1">Uncharacterized protein</fullName>
    </submittedName>
</protein>
<dbReference type="OrthoDB" id="6898284at2"/>
<sequence length="113" mass="12893">MKTIDSHKKSYIESFSHSNLADKLGISLTSLDSQAESLGWKDEHRLYWFDKSVEIQKQELVNGNVSAVKEMLKLTGAIRPVGRPRKLDVERHIAIEAKVAEEWATDVRRMSIV</sequence>
<dbReference type="AlphaFoldDB" id="A0A0J6IFG8"/>